<dbReference type="Proteomes" id="UP001177021">
    <property type="component" value="Unassembled WGS sequence"/>
</dbReference>
<accession>A0ACB0KYK0</accession>
<organism evidence="1 2">
    <name type="scientific">Trifolium pratense</name>
    <name type="common">Red clover</name>
    <dbReference type="NCBI Taxonomy" id="57577"/>
    <lineage>
        <taxon>Eukaryota</taxon>
        <taxon>Viridiplantae</taxon>
        <taxon>Streptophyta</taxon>
        <taxon>Embryophyta</taxon>
        <taxon>Tracheophyta</taxon>
        <taxon>Spermatophyta</taxon>
        <taxon>Magnoliopsida</taxon>
        <taxon>eudicotyledons</taxon>
        <taxon>Gunneridae</taxon>
        <taxon>Pentapetalae</taxon>
        <taxon>rosids</taxon>
        <taxon>fabids</taxon>
        <taxon>Fabales</taxon>
        <taxon>Fabaceae</taxon>
        <taxon>Papilionoideae</taxon>
        <taxon>50 kb inversion clade</taxon>
        <taxon>NPAAA clade</taxon>
        <taxon>Hologalegina</taxon>
        <taxon>IRL clade</taxon>
        <taxon>Trifolieae</taxon>
        <taxon>Trifolium</taxon>
    </lineage>
</organism>
<evidence type="ECO:0000313" key="2">
    <source>
        <dbReference type="Proteomes" id="UP001177021"/>
    </source>
</evidence>
<keyword evidence="2" id="KW-1185">Reference proteome</keyword>
<name>A0ACB0KYK0_TRIPR</name>
<dbReference type="EMBL" id="CASHSV030000311">
    <property type="protein sequence ID" value="CAJ2660272.1"/>
    <property type="molecule type" value="Genomic_DNA"/>
</dbReference>
<proteinExistence type="predicted"/>
<comment type="caution">
    <text evidence="1">The sequence shown here is derived from an EMBL/GenBank/DDBJ whole genome shotgun (WGS) entry which is preliminary data.</text>
</comment>
<evidence type="ECO:0000313" key="1">
    <source>
        <dbReference type="EMBL" id="CAJ2660272.1"/>
    </source>
</evidence>
<gene>
    <name evidence="1" type="ORF">MILVUS5_LOCUS26262</name>
</gene>
<protein>
    <submittedName>
        <fullName evidence="1">Uncharacterized protein</fullName>
    </submittedName>
</protein>
<reference evidence="1" key="1">
    <citation type="submission" date="2023-10" db="EMBL/GenBank/DDBJ databases">
        <authorList>
            <person name="Rodriguez Cubillos JULIANA M."/>
            <person name="De Vega J."/>
        </authorList>
    </citation>
    <scope>NUCLEOTIDE SEQUENCE</scope>
</reference>
<sequence>MTHQQQPQLANRSRRVGEVAGNTTAECAAICCCVPCTVMDMVALATYKVPACLWKKAVQKKKKKRLQKNLKKIKKNETTLLDHKKANGPGTGPETVIVKPNLEEHFEETPEDDVKLEDEMWARFNVNGFWRSESQRQEPELQTGEKNR</sequence>